<evidence type="ECO:0000313" key="4">
    <source>
        <dbReference type="EMBL" id="MFC0675420.1"/>
    </source>
</evidence>
<keyword evidence="2 4" id="KW-0808">Transferase</keyword>
<dbReference type="RefSeq" id="WP_376982445.1">
    <property type="nucleotide sequence ID" value="NZ_JBHLSV010000023.1"/>
</dbReference>
<keyword evidence="1 4" id="KW-0328">Glycosyltransferase</keyword>
<keyword evidence="5" id="KW-1185">Reference proteome</keyword>
<dbReference type="PANTHER" id="PTHR12526:SF636">
    <property type="entry name" value="BLL3647 PROTEIN"/>
    <property type="match status" value="1"/>
</dbReference>
<dbReference type="EC" id="2.4.-.-" evidence="4"/>
<evidence type="ECO:0000256" key="2">
    <source>
        <dbReference type="ARBA" id="ARBA00022679"/>
    </source>
</evidence>
<feature type="domain" description="Glycosyltransferase subfamily 4-like N-terminal" evidence="3">
    <location>
        <begin position="35"/>
        <end position="159"/>
    </location>
</feature>
<dbReference type="PANTHER" id="PTHR12526">
    <property type="entry name" value="GLYCOSYLTRANSFERASE"/>
    <property type="match status" value="1"/>
</dbReference>
<evidence type="ECO:0000259" key="3">
    <source>
        <dbReference type="Pfam" id="PF13579"/>
    </source>
</evidence>
<dbReference type="InterPro" id="IPR028098">
    <property type="entry name" value="Glyco_trans_4-like_N"/>
</dbReference>
<gene>
    <name evidence="4" type="ORF">ACFFF6_15780</name>
</gene>
<evidence type="ECO:0000256" key="1">
    <source>
        <dbReference type="ARBA" id="ARBA00022676"/>
    </source>
</evidence>
<evidence type="ECO:0000313" key="5">
    <source>
        <dbReference type="Proteomes" id="UP001589793"/>
    </source>
</evidence>
<dbReference type="CDD" id="cd03801">
    <property type="entry name" value="GT4_PimA-like"/>
    <property type="match status" value="1"/>
</dbReference>
<organism evidence="4 5">
    <name type="scientific">Brachybacterium hainanense</name>
    <dbReference type="NCBI Taxonomy" id="1541174"/>
    <lineage>
        <taxon>Bacteria</taxon>
        <taxon>Bacillati</taxon>
        <taxon>Actinomycetota</taxon>
        <taxon>Actinomycetes</taxon>
        <taxon>Micrococcales</taxon>
        <taxon>Dermabacteraceae</taxon>
        <taxon>Brachybacterium</taxon>
    </lineage>
</organism>
<sequence>MTGSAAGKGASALRILLVEPTATGGLAAHVRMEEELLRAAGAEVRRADVAIPSRPGPRDLRTLCALRRLLRDPSAPIDAVHAHGLRAAALAGLARGPRGRAPRLVVTLHNRIAGGRAVQRIGRILERIIRARADAVLLVSPDLGTRLAGVPRILRAVVPAPRPGALVPASGPAPAGEPGAPLSVLVVARLAPQKGLDVLLDAVARLREDGVPLDVRIAGDGPEEAALRTRIREDGLPVTLLGRRQDVPGLLAGADLVVSAARWEGQPVFLQEALRAGRPLVATDAGGTALVTGDAAVLVPPSDPEALAAAIAGMCDPAVRAEAAGRSLRRAAALPGSAEMTAQLLDVLDPRRCGDPDPASGEA</sequence>
<dbReference type="Proteomes" id="UP001589793">
    <property type="component" value="Unassembled WGS sequence"/>
</dbReference>
<dbReference type="GO" id="GO:0016757">
    <property type="term" value="F:glycosyltransferase activity"/>
    <property type="evidence" value="ECO:0007669"/>
    <property type="project" value="UniProtKB-KW"/>
</dbReference>
<reference evidence="4 5" key="1">
    <citation type="submission" date="2024-09" db="EMBL/GenBank/DDBJ databases">
        <authorList>
            <person name="Sun Q."/>
            <person name="Mori K."/>
        </authorList>
    </citation>
    <scope>NUCLEOTIDE SEQUENCE [LARGE SCALE GENOMIC DNA]</scope>
    <source>
        <strain evidence="4 5">CICC 10874</strain>
    </source>
</reference>
<dbReference type="Pfam" id="PF13579">
    <property type="entry name" value="Glyco_trans_4_4"/>
    <property type="match status" value="1"/>
</dbReference>
<name>A0ABV6REI8_9MICO</name>
<dbReference type="EMBL" id="JBHLSV010000023">
    <property type="protein sequence ID" value="MFC0675420.1"/>
    <property type="molecule type" value="Genomic_DNA"/>
</dbReference>
<protein>
    <submittedName>
        <fullName evidence="4">Glycosyltransferase family 4 protein</fullName>
        <ecNumber evidence="4">2.4.-.-</ecNumber>
    </submittedName>
</protein>
<dbReference type="SUPFAM" id="SSF53756">
    <property type="entry name" value="UDP-Glycosyltransferase/glycogen phosphorylase"/>
    <property type="match status" value="1"/>
</dbReference>
<comment type="caution">
    <text evidence="4">The sequence shown here is derived from an EMBL/GenBank/DDBJ whole genome shotgun (WGS) entry which is preliminary data.</text>
</comment>
<accession>A0ABV6REI8</accession>
<dbReference type="Gene3D" id="3.40.50.2000">
    <property type="entry name" value="Glycogen Phosphorylase B"/>
    <property type="match status" value="2"/>
</dbReference>
<proteinExistence type="predicted"/>
<dbReference type="Pfam" id="PF13692">
    <property type="entry name" value="Glyco_trans_1_4"/>
    <property type="match status" value="1"/>
</dbReference>